<dbReference type="RefSeq" id="WP_255843720.1">
    <property type="nucleotide sequence ID" value="NZ_CP094358.1"/>
</dbReference>
<sequence length="633" mass="72918">MVFILSCKKKQGDNPEQNIQIAFLADVHLQDVYAHFSGDSFKGILNAGNNTYTTIRTMDAQLHSTRIFNENYFAFLAALNDIAKRKIKYVVLPGDFSDDGQPVHVKALKKILNDYADKYSIQFFITTGNHDPVKPYKSEGVKADYLGEGGRPQPVMSTKALYKTNNNKHEHSLVIVKEISQMGYDGITDFLQDFGFFPQKEYLYWETPFSSYNSHNYSYEQAFKEAGLEKRSYAINPVGNTVPDASYLVEPVKDLWLLAIDANVYVPKENNPNNNDPGNYNGAALGYKNVPLYKKHLIDWVEDVAKRAKKEGKILVAFSHYPMVEFHDNASTYLKKLFGKDRMQLERVPQDEIARIFADIGLKIHFAGHMHINDTGVKKTENGNTLVNVQVPTLAAYMPAYKLLTIKENALLEIETVPIDSVPDFKSFFPLYEKEYDFLKSVNKEMAWDTEILNSKTYHEFTNKHLKELVRLRFLKNDWPVNFRNFILNMNGENLLAFSISEKNFSYDDVLTTQFKDSLYTETNLEILKPLLLNNKLSTNDLREWTGFDLIFDFYRLKNADKLALNDIGEYRLQQYKLIARNLIDKHESDDQNSDGLNEDMYNFFKTFEAFTQGQPAVHFSVNLNTGEVKDMK</sequence>
<dbReference type="KEGG" id="fbm:MQE35_01090"/>
<dbReference type="Gene3D" id="3.60.21.10">
    <property type="match status" value="2"/>
</dbReference>
<dbReference type="Pfam" id="PF00149">
    <property type="entry name" value="Metallophos"/>
    <property type="match status" value="1"/>
</dbReference>
<reference evidence="2" key="1">
    <citation type="submission" date="2022-03" db="EMBL/GenBank/DDBJ databases">
        <title>Description of Abyssus ytuae gen. nov., sp. nov., a novel member of the family Flavobacteriaceae isolated from the sediment of Mariana Trench.</title>
        <authorList>
            <person name="Zhang J."/>
            <person name="Xu X."/>
        </authorList>
    </citation>
    <scope>NUCLEOTIDE SEQUENCE</scope>
    <source>
        <strain evidence="2">MT3330</strain>
    </source>
</reference>
<dbReference type="GO" id="GO:0016787">
    <property type="term" value="F:hydrolase activity"/>
    <property type="evidence" value="ECO:0007669"/>
    <property type="project" value="InterPro"/>
</dbReference>
<dbReference type="AlphaFoldDB" id="A0A9E7CU84"/>
<gene>
    <name evidence="2" type="ORF">MQE35_01090</name>
</gene>
<organism evidence="2 3">
    <name type="scientific">Abyssalbus ytuae</name>
    <dbReference type="NCBI Taxonomy" id="2926907"/>
    <lineage>
        <taxon>Bacteria</taxon>
        <taxon>Pseudomonadati</taxon>
        <taxon>Bacteroidota</taxon>
        <taxon>Flavobacteriia</taxon>
        <taxon>Flavobacteriales</taxon>
        <taxon>Flavobacteriaceae</taxon>
        <taxon>Abyssalbus</taxon>
    </lineage>
</organism>
<protein>
    <submittedName>
        <fullName evidence="2">Metallophosphoesterase</fullName>
    </submittedName>
</protein>
<keyword evidence="3" id="KW-1185">Reference proteome</keyword>
<dbReference type="InterPro" id="IPR029052">
    <property type="entry name" value="Metallo-depent_PP-like"/>
</dbReference>
<evidence type="ECO:0000259" key="1">
    <source>
        <dbReference type="Pfam" id="PF00149"/>
    </source>
</evidence>
<evidence type="ECO:0000313" key="3">
    <source>
        <dbReference type="Proteomes" id="UP000831290"/>
    </source>
</evidence>
<accession>A0A9E7CU84</accession>
<dbReference type="SUPFAM" id="SSF56300">
    <property type="entry name" value="Metallo-dependent phosphatases"/>
    <property type="match status" value="1"/>
</dbReference>
<name>A0A9E7CU84_9FLAO</name>
<dbReference type="EMBL" id="CP094358">
    <property type="protein sequence ID" value="UOB17907.1"/>
    <property type="molecule type" value="Genomic_DNA"/>
</dbReference>
<dbReference type="InterPro" id="IPR004843">
    <property type="entry name" value="Calcineurin-like_PHP"/>
</dbReference>
<evidence type="ECO:0000313" key="2">
    <source>
        <dbReference type="EMBL" id="UOB17907.1"/>
    </source>
</evidence>
<feature type="domain" description="Calcineurin-like phosphoesterase" evidence="1">
    <location>
        <begin position="20"/>
        <end position="372"/>
    </location>
</feature>
<proteinExistence type="predicted"/>
<dbReference type="Proteomes" id="UP000831290">
    <property type="component" value="Chromosome"/>
</dbReference>